<gene>
    <name evidence="2" type="ORF">C5Y83_20185</name>
</gene>
<organism evidence="2 3">
    <name type="scientific">Blastopirellula marina</name>
    <dbReference type="NCBI Taxonomy" id="124"/>
    <lineage>
        <taxon>Bacteria</taxon>
        <taxon>Pseudomonadati</taxon>
        <taxon>Planctomycetota</taxon>
        <taxon>Planctomycetia</taxon>
        <taxon>Pirellulales</taxon>
        <taxon>Pirellulaceae</taxon>
        <taxon>Blastopirellula</taxon>
    </lineage>
</organism>
<dbReference type="SUPFAM" id="SSF48371">
    <property type="entry name" value="ARM repeat"/>
    <property type="match status" value="1"/>
</dbReference>
<proteinExistence type="predicted"/>
<keyword evidence="1" id="KW-0472">Membrane</keyword>
<dbReference type="AlphaFoldDB" id="A0A2S8FK31"/>
<sequence length="368" mass="41737">MDDTLEHDLHHRYFERSGVFLAWGLAIGIILVGLTLQIGFDSQFPNQRVKELETQIAEASQRLEQLKSLPRGKDTLTTEEQHELQAMQQLVLQKVQDGVPVPLGPLFVEVAELSLIEELERAYLPLLDSPNPYHRLAAAGALVDLARDRPEQLLAILPKVTENCVYAVGYNLTDIHHTAFSALDIKVDFRQEAITETRKYLKSDDPAIRVGAAELLMYVTTIDLRLRSEFQTQLFESLIPVIESKGDSYLVYSSVYMLKSMGPEAARLIPVLRQRIKRTPSWEQPTYAEYLLEIDSRDKQAIQLLIDAILSDHINARQAVRILVDHVAEADLRQAIDQTVQRRRLSEGKRAKLLSILDEIERNSAAPD</sequence>
<dbReference type="RefSeq" id="WP_105331546.1">
    <property type="nucleotide sequence ID" value="NZ_PUHY01000012.1"/>
</dbReference>
<evidence type="ECO:0000256" key="1">
    <source>
        <dbReference type="SAM" id="Phobius"/>
    </source>
</evidence>
<evidence type="ECO:0008006" key="4">
    <source>
        <dbReference type="Google" id="ProtNLM"/>
    </source>
</evidence>
<accession>A0A2S8FK31</accession>
<dbReference type="InterPro" id="IPR016024">
    <property type="entry name" value="ARM-type_fold"/>
</dbReference>
<feature type="transmembrane region" description="Helical" evidence="1">
    <location>
        <begin position="20"/>
        <end position="40"/>
    </location>
</feature>
<dbReference type="Gene3D" id="1.25.10.10">
    <property type="entry name" value="Leucine-rich Repeat Variant"/>
    <property type="match status" value="1"/>
</dbReference>
<comment type="caution">
    <text evidence="2">The sequence shown here is derived from an EMBL/GenBank/DDBJ whole genome shotgun (WGS) entry which is preliminary data.</text>
</comment>
<keyword evidence="1" id="KW-1133">Transmembrane helix</keyword>
<dbReference type="EMBL" id="PUHY01000012">
    <property type="protein sequence ID" value="PQO32535.1"/>
    <property type="molecule type" value="Genomic_DNA"/>
</dbReference>
<name>A0A2S8FK31_9BACT</name>
<reference evidence="2 3" key="1">
    <citation type="submission" date="2018-02" db="EMBL/GenBank/DDBJ databases">
        <title>Comparative genomes isolates from brazilian mangrove.</title>
        <authorList>
            <person name="Araujo J.E."/>
            <person name="Taketani R.G."/>
            <person name="Silva M.C.P."/>
            <person name="Loureco M.V."/>
            <person name="Andreote F.D."/>
        </authorList>
    </citation>
    <scope>NUCLEOTIDE SEQUENCE [LARGE SCALE GENOMIC DNA]</scope>
    <source>
        <strain evidence="2 3">Hex-1 MGV</strain>
    </source>
</reference>
<evidence type="ECO:0000313" key="2">
    <source>
        <dbReference type="EMBL" id="PQO32535.1"/>
    </source>
</evidence>
<protein>
    <recommendedName>
        <fullName evidence="4">HEAT repeat domain-containing protein</fullName>
    </recommendedName>
</protein>
<evidence type="ECO:0000313" key="3">
    <source>
        <dbReference type="Proteomes" id="UP000238322"/>
    </source>
</evidence>
<dbReference type="OrthoDB" id="292138at2"/>
<dbReference type="Proteomes" id="UP000238322">
    <property type="component" value="Unassembled WGS sequence"/>
</dbReference>
<dbReference type="InterPro" id="IPR011989">
    <property type="entry name" value="ARM-like"/>
</dbReference>
<keyword evidence="1" id="KW-0812">Transmembrane</keyword>